<dbReference type="AlphaFoldDB" id="A0A7W9AHZ8"/>
<evidence type="ECO:0000313" key="2">
    <source>
        <dbReference type="Proteomes" id="UP000549617"/>
    </source>
</evidence>
<comment type="caution">
    <text evidence="1">The sequence shown here is derived from an EMBL/GenBank/DDBJ whole genome shotgun (WGS) entry which is preliminary data.</text>
</comment>
<proteinExistence type="predicted"/>
<sequence>MRPFVPVAAAALAERLRSEILPELTGFRAGNVAMTAAMFDMIGEEWDRAAARLFEENAAIRALLLRGGVRPPQDQDDDLRISALDANNDALRQALITLHAALEQRDDAGARALEDAIWDELRRSVERRTISSANF</sequence>
<reference evidence="1 2" key="1">
    <citation type="submission" date="2020-08" db="EMBL/GenBank/DDBJ databases">
        <title>Genomic Encyclopedia of Type Strains, Phase IV (KMG-IV): sequencing the most valuable type-strain genomes for metagenomic binning, comparative biology and taxonomic classification.</title>
        <authorList>
            <person name="Goeker M."/>
        </authorList>
    </citation>
    <scope>NUCLEOTIDE SEQUENCE [LARGE SCALE GENOMIC DNA]</scope>
    <source>
        <strain evidence="1 2">DSM 25079</strain>
    </source>
</reference>
<evidence type="ECO:0000313" key="1">
    <source>
        <dbReference type="EMBL" id="MBB5685872.1"/>
    </source>
</evidence>
<keyword evidence="2" id="KW-1185">Reference proteome</keyword>
<dbReference type="EMBL" id="JACIJC010000003">
    <property type="protein sequence ID" value="MBB5685872.1"/>
    <property type="molecule type" value="Genomic_DNA"/>
</dbReference>
<dbReference type="RefSeq" id="WP_184017732.1">
    <property type="nucleotide sequence ID" value="NZ_JACIJC010000003.1"/>
</dbReference>
<protein>
    <submittedName>
        <fullName evidence="1">Uncharacterized protein</fullName>
    </submittedName>
</protein>
<organism evidence="1 2">
    <name type="scientific">Sphingobium boeckii</name>
    <dbReference type="NCBI Taxonomy" id="1082345"/>
    <lineage>
        <taxon>Bacteria</taxon>
        <taxon>Pseudomonadati</taxon>
        <taxon>Pseudomonadota</taxon>
        <taxon>Alphaproteobacteria</taxon>
        <taxon>Sphingomonadales</taxon>
        <taxon>Sphingomonadaceae</taxon>
        <taxon>Sphingobium</taxon>
    </lineage>
</organism>
<dbReference type="Proteomes" id="UP000549617">
    <property type="component" value="Unassembled WGS sequence"/>
</dbReference>
<name>A0A7W9AHZ8_9SPHN</name>
<accession>A0A7W9AHZ8</accession>
<gene>
    <name evidence="1" type="ORF">FHS49_001888</name>
</gene>